<evidence type="ECO:0008006" key="4">
    <source>
        <dbReference type="Google" id="ProtNLM"/>
    </source>
</evidence>
<keyword evidence="3" id="KW-1185">Reference proteome</keyword>
<gene>
    <name evidence="2" type="ORF">QBC33DRAFT_463095</name>
</gene>
<name>A0AAJ0C8T9_9PEZI</name>
<dbReference type="RefSeq" id="XP_060288309.1">
    <property type="nucleotide sequence ID" value="XM_060425115.1"/>
</dbReference>
<dbReference type="InterPro" id="IPR051209">
    <property type="entry name" value="FAD-bind_Monooxygenase_sf"/>
</dbReference>
<organism evidence="2 3">
    <name type="scientific">Phialemonium atrogriseum</name>
    <dbReference type="NCBI Taxonomy" id="1093897"/>
    <lineage>
        <taxon>Eukaryota</taxon>
        <taxon>Fungi</taxon>
        <taxon>Dikarya</taxon>
        <taxon>Ascomycota</taxon>
        <taxon>Pezizomycotina</taxon>
        <taxon>Sordariomycetes</taxon>
        <taxon>Sordariomycetidae</taxon>
        <taxon>Cephalothecales</taxon>
        <taxon>Cephalothecaceae</taxon>
        <taxon>Phialemonium</taxon>
    </lineage>
</organism>
<protein>
    <recommendedName>
        <fullName evidence="4">FAD/NAD(P)-binding domain-containing protein</fullName>
    </recommendedName>
</protein>
<comment type="similarity">
    <text evidence="1">Belongs to the FAD-binding monooxygenase family.</text>
</comment>
<dbReference type="EMBL" id="MU838997">
    <property type="protein sequence ID" value="KAK1772096.1"/>
    <property type="molecule type" value="Genomic_DNA"/>
</dbReference>
<dbReference type="Proteomes" id="UP001244011">
    <property type="component" value="Unassembled WGS sequence"/>
</dbReference>
<dbReference type="AlphaFoldDB" id="A0AAJ0C8T9"/>
<dbReference type="SUPFAM" id="SSF51905">
    <property type="entry name" value="FAD/NAD(P)-binding domain"/>
    <property type="match status" value="1"/>
</dbReference>
<dbReference type="Pfam" id="PF13450">
    <property type="entry name" value="NAD_binding_8"/>
    <property type="match status" value="1"/>
</dbReference>
<comment type="caution">
    <text evidence="2">The sequence shown here is derived from an EMBL/GenBank/DDBJ whole genome shotgun (WGS) entry which is preliminary data.</text>
</comment>
<dbReference type="PANTHER" id="PTHR42877">
    <property type="entry name" value="L-ORNITHINE N(5)-MONOOXYGENASE-RELATED"/>
    <property type="match status" value="1"/>
</dbReference>
<dbReference type="Gene3D" id="3.50.50.60">
    <property type="entry name" value="FAD/NAD(P)-binding domain"/>
    <property type="match status" value="3"/>
</dbReference>
<accession>A0AAJ0C8T9</accession>
<proteinExistence type="inferred from homology"/>
<reference evidence="2" key="1">
    <citation type="submission" date="2023-06" db="EMBL/GenBank/DDBJ databases">
        <title>Genome-scale phylogeny and comparative genomics of the fungal order Sordariales.</title>
        <authorList>
            <consortium name="Lawrence Berkeley National Laboratory"/>
            <person name="Hensen N."/>
            <person name="Bonometti L."/>
            <person name="Westerberg I."/>
            <person name="Brannstrom I.O."/>
            <person name="Guillou S."/>
            <person name="Cros-Aarteil S."/>
            <person name="Calhoun S."/>
            <person name="Haridas S."/>
            <person name="Kuo A."/>
            <person name="Mondo S."/>
            <person name="Pangilinan J."/>
            <person name="Riley R."/>
            <person name="Labutti K."/>
            <person name="Andreopoulos B."/>
            <person name="Lipzen A."/>
            <person name="Chen C."/>
            <person name="Yanf M."/>
            <person name="Daum C."/>
            <person name="Ng V."/>
            <person name="Clum A."/>
            <person name="Steindorff A."/>
            <person name="Ohm R."/>
            <person name="Martin F."/>
            <person name="Silar P."/>
            <person name="Natvig D."/>
            <person name="Lalanne C."/>
            <person name="Gautier V."/>
            <person name="Ament-Velasquez S.L."/>
            <person name="Kruys A."/>
            <person name="Hutchinson M.I."/>
            <person name="Powell A.J."/>
            <person name="Barry K."/>
            <person name="Miller A.N."/>
            <person name="Grigoriev I.V."/>
            <person name="Debuchy R."/>
            <person name="Gladieux P."/>
            <person name="Thoren M.H."/>
            <person name="Johannesson H."/>
        </authorList>
    </citation>
    <scope>NUCLEOTIDE SEQUENCE</scope>
    <source>
        <strain evidence="2">8032-3</strain>
    </source>
</reference>
<dbReference type="PANTHER" id="PTHR42877:SF12">
    <property type="entry name" value="MONOOXYGENASE"/>
    <property type="match status" value="1"/>
</dbReference>
<dbReference type="InterPro" id="IPR036188">
    <property type="entry name" value="FAD/NAD-bd_sf"/>
</dbReference>
<dbReference type="GeneID" id="85308302"/>
<evidence type="ECO:0000256" key="1">
    <source>
        <dbReference type="ARBA" id="ARBA00010139"/>
    </source>
</evidence>
<evidence type="ECO:0000313" key="2">
    <source>
        <dbReference type="EMBL" id="KAK1772096.1"/>
    </source>
</evidence>
<evidence type="ECO:0000313" key="3">
    <source>
        <dbReference type="Proteomes" id="UP001244011"/>
    </source>
</evidence>
<sequence length="626" mass="70080">MMSPAAIEAIQQLQPLLAGDPEEGEATDAYKLRDDLAYSLSRLPLGTRRPIKIVCAGAGFSGLALAKEVESGQLQNVTLVVYEKNASVGGTWYENRYPGCACDIPIHNYQFSWAPYPHFPSYYAARDDIQGYIENVADQHHLRGYVKTSYKVLGAKWIEDRQKWQVRIVQTDGRELVASNRHTREGEKGEPFIEECDVFINATGCFNDWKWPSIPGREAFQGQLLHSAVWPRDAQLAGKTVAIIGNGSTGVQILPAILDEVNKVYVFIRSKTWVTAGFAQKFAGPGGSNLVFSEEQKRRWAEHPEEYLAYRKAVESELNSRFRLYLKHSQEQTAARKFSVQQMSEKLSAKPEILDYLLPDFSVGCRRATPGNGYLEALCSDKVEIVWGEINRFTRGGLESAAGAHYEVDSIICATGFNMSFSPRFPIIGRNGVDLQKKWDASPECYLSVTAADMPNYFMYLGPGSPLGHGSVVSSLERVTHYISKFITKMQTQNYGSVVPKPHIPRAYQKHALAWLQKTAWSSHCVSTYKNGTVDGPIISLHPGSRLHFFELLQNPRWEDFEWQSLCEDPDLTFAWMANGFILDECVENSDKDLTWFLLPVPKEGFIKRSAINGVNGGSSSVVSEA</sequence>